<evidence type="ECO:0000313" key="3">
    <source>
        <dbReference type="EMBL" id="AYG05237.1"/>
    </source>
</evidence>
<comment type="similarity">
    <text evidence="1">Belongs to the YciI family.</text>
</comment>
<dbReference type="OrthoDB" id="3212458at2"/>
<dbReference type="InterPro" id="IPR005545">
    <property type="entry name" value="YCII"/>
</dbReference>
<proteinExistence type="inferred from homology"/>
<reference evidence="3 4" key="1">
    <citation type="submission" date="2018-09" db="EMBL/GenBank/DDBJ databases">
        <title>Genome sequencing of strain 2DFW10M-5.</title>
        <authorList>
            <person name="Heo J."/>
            <person name="Kim S.-J."/>
            <person name="Kwon S.-W."/>
        </authorList>
    </citation>
    <scope>NUCLEOTIDE SEQUENCE [LARGE SCALE GENOMIC DNA]</scope>
    <source>
        <strain evidence="3 4">2DFW10M-5</strain>
    </source>
</reference>
<dbReference type="EMBL" id="CP032624">
    <property type="protein sequence ID" value="AYG05237.1"/>
    <property type="molecule type" value="Genomic_DNA"/>
</dbReference>
<keyword evidence="4" id="KW-1185">Reference proteome</keyword>
<organism evidence="3 4">
    <name type="scientific">Gryllotalpicola protaetiae</name>
    <dbReference type="NCBI Taxonomy" id="2419771"/>
    <lineage>
        <taxon>Bacteria</taxon>
        <taxon>Bacillati</taxon>
        <taxon>Actinomycetota</taxon>
        <taxon>Actinomycetes</taxon>
        <taxon>Micrococcales</taxon>
        <taxon>Microbacteriaceae</taxon>
        <taxon>Gryllotalpicola</taxon>
    </lineage>
</organism>
<gene>
    <name evidence="3" type="ORF">D7I44_02925</name>
</gene>
<dbReference type="Gene3D" id="3.30.70.1060">
    <property type="entry name" value="Dimeric alpha+beta barrel"/>
    <property type="match status" value="1"/>
</dbReference>
<accession>A0A387BWM8</accession>
<dbReference type="Pfam" id="PF03795">
    <property type="entry name" value="YCII"/>
    <property type="match status" value="1"/>
</dbReference>
<dbReference type="KEGG" id="gry:D7I44_02925"/>
<dbReference type="AlphaFoldDB" id="A0A387BWM8"/>
<feature type="domain" description="YCII-related" evidence="2">
    <location>
        <begin position="15"/>
        <end position="94"/>
    </location>
</feature>
<protein>
    <submittedName>
        <fullName evidence="3">Transcription initiation protein</fullName>
    </submittedName>
</protein>
<dbReference type="RefSeq" id="WP_120790765.1">
    <property type="nucleotide sequence ID" value="NZ_CP032624.1"/>
</dbReference>
<evidence type="ECO:0000256" key="1">
    <source>
        <dbReference type="ARBA" id="ARBA00007689"/>
    </source>
</evidence>
<sequence>MTKYLISFPSSAMDLALDEWQAAGDAAHAVLDEMRAAGVYVFGGGIDESVAPVLVTGDGEAAEGTYPQTAQLDGGMTVIEVETRADAVKWAAKIAVACRCTQELRAFQYDPLA</sequence>
<evidence type="ECO:0000313" key="4">
    <source>
        <dbReference type="Proteomes" id="UP000275069"/>
    </source>
</evidence>
<dbReference type="InterPro" id="IPR011008">
    <property type="entry name" value="Dimeric_a/b-barrel"/>
</dbReference>
<name>A0A387BWM8_9MICO</name>
<dbReference type="SUPFAM" id="SSF54909">
    <property type="entry name" value="Dimeric alpha+beta barrel"/>
    <property type="match status" value="1"/>
</dbReference>
<dbReference type="Proteomes" id="UP000275069">
    <property type="component" value="Chromosome"/>
</dbReference>
<evidence type="ECO:0000259" key="2">
    <source>
        <dbReference type="Pfam" id="PF03795"/>
    </source>
</evidence>